<accession>A0A4P6JT95</accession>
<organism evidence="2 3">
    <name type="scientific">Ktedonosporobacter rubrisoli</name>
    <dbReference type="NCBI Taxonomy" id="2509675"/>
    <lineage>
        <taxon>Bacteria</taxon>
        <taxon>Bacillati</taxon>
        <taxon>Chloroflexota</taxon>
        <taxon>Ktedonobacteria</taxon>
        <taxon>Ktedonobacterales</taxon>
        <taxon>Ktedonosporobacteraceae</taxon>
        <taxon>Ktedonosporobacter</taxon>
    </lineage>
</organism>
<evidence type="ECO:0000313" key="2">
    <source>
        <dbReference type="EMBL" id="QBD78116.1"/>
    </source>
</evidence>
<dbReference type="KEGG" id="kbs:EPA93_19790"/>
<dbReference type="OrthoDB" id="9902076at2"/>
<dbReference type="Gene3D" id="1.10.260.40">
    <property type="entry name" value="lambda repressor-like DNA-binding domains"/>
    <property type="match status" value="1"/>
</dbReference>
<keyword evidence="3" id="KW-1185">Reference proteome</keyword>
<dbReference type="GO" id="GO:0003677">
    <property type="term" value="F:DNA binding"/>
    <property type="evidence" value="ECO:0007669"/>
    <property type="project" value="InterPro"/>
</dbReference>
<reference evidence="2 3" key="1">
    <citation type="submission" date="2019-01" db="EMBL/GenBank/DDBJ databases">
        <title>Ktedonosporobacter rubrisoli SCAWS-G2.</title>
        <authorList>
            <person name="Huang Y."/>
            <person name="Yan B."/>
        </authorList>
    </citation>
    <scope>NUCLEOTIDE SEQUENCE [LARGE SCALE GENOMIC DNA]</scope>
    <source>
        <strain evidence="2 3">SCAWS-G2</strain>
    </source>
</reference>
<evidence type="ECO:0000259" key="1">
    <source>
        <dbReference type="PROSITE" id="PS50943"/>
    </source>
</evidence>
<evidence type="ECO:0000313" key="3">
    <source>
        <dbReference type="Proteomes" id="UP000290365"/>
    </source>
</evidence>
<dbReference type="CDD" id="cd00093">
    <property type="entry name" value="HTH_XRE"/>
    <property type="match status" value="1"/>
</dbReference>
<feature type="domain" description="HTH cro/C1-type" evidence="1">
    <location>
        <begin position="6"/>
        <end position="37"/>
    </location>
</feature>
<dbReference type="SMART" id="SM00530">
    <property type="entry name" value="HTH_XRE"/>
    <property type="match status" value="1"/>
</dbReference>
<dbReference type="RefSeq" id="WP_129889169.1">
    <property type="nucleotide sequence ID" value="NZ_CP035758.1"/>
</dbReference>
<sequence>MTEFGRLRINAGLTIVQLANEAGISRGTIEKIEKDKAVRAVLAARACNALSRHLSQPVTYEDLGIKVIK</sequence>
<gene>
    <name evidence="2" type="ORF">EPA93_19790</name>
</gene>
<dbReference type="InterPro" id="IPR001387">
    <property type="entry name" value="Cro/C1-type_HTH"/>
</dbReference>
<dbReference type="EMBL" id="CP035758">
    <property type="protein sequence ID" value="QBD78116.1"/>
    <property type="molecule type" value="Genomic_DNA"/>
</dbReference>
<dbReference type="Pfam" id="PF13560">
    <property type="entry name" value="HTH_31"/>
    <property type="match status" value="1"/>
</dbReference>
<dbReference type="Proteomes" id="UP000290365">
    <property type="component" value="Chromosome"/>
</dbReference>
<dbReference type="AlphaFoldDB" id="A0A4P6JT95"/>
<name>A0A4P6JT95_KTERU</name>
<dbReference type="PROSITE" id="PS50943">
    <property type="entry name" value="HTH_CROC1"/>
    <property type="match status" value="1"/>
</dbReference>
<dbReference type="InterPro" id="IPR010982">
    <property type="entry name" value="Lambda_DNA-bd_dom_sf"/>
</dbReference>
<protein>
    <submittedName>
        <fullName evidence="2">XRE family transcriptional regulator</fullName>
    </submittedName>
</protein>
<dbReference type="SUPFAM" id="SSF47413">
    <property type="entry name" value="lambda repressor-like DNA-binding domains"/>
    <property type="match status" value="1"/>
</dbReference>
<proteinExistence type="predicted"/>